<dbReference type="InterPro" id="IPR020846">
    <property type="entry name" value="MFS_dom"/>
</dbReference>
<dbReference type="GO" id="GO:0005886">
    <property type="term" value="C:plasma membrane"/>
    <property type="evidence" value="ECO:0007669"/>
    <property type="project" value="UniProtKB-SubCell"/>
</dbReference>
<dbReference type="InterPro" id="IPR011701">
    <property type="entry name" value="MFS"/>
</dbReference>
<keyword evidence="3" id="KW-1003">Cell membrane</keyword>
<proteinExistence type="predicted"/>
<feature type="transmembrane region" description="Helical" evidence="7">
    <location>
        <begin position="78"/>
        <end position="104"/>
    </location>
</feature>
<evidence type="ECO:0000313" key="9">
    <source>
        <dbReference type="EMBL" id="ATF25532.1"/>
    </source>
</evidence>
<dbReference type="InterPro" id="IPR036259">
    <property type="entry name" value="MFS_trans_sf"/>
</dbReference>
<feature type="transmembrane region" description="Helical" evidence="7">
    <location>
        <begin position="243"/>
        <end position="263"/>
    </location>
</feature>
<evidence type="ECO:0000256" key="2">
    <source>
        <dbReference type="ARBA" id="ARBA00022448"/>
    </source>
</evidence>
<feature type="transmembrane region" description="Helical" evidence="7">
    <location>
        <begin position="136"/>
        <end position="158"/>
    </location>
</feature>
<sequence length="394" mass="41792">MDQTRKINPALTLLALAISAFGIGSTEFISVGLLPLIVSDLGVTLSNASLTVSLYAIGVTIGAPVMTVLTSKFSRKNVLLLVMVVFIIGNLIAALSPTFTILLVGRVVSALAHGVFMSIASVIAADVVAPNKRGSAIALMFTGLTVATVTGVPLGTFIGQATQWRYSFIFIVLIGVIALIATLLLVPKNLSKGAAISLGDIGKVLSNFRLLLVLLITALGYGGIFVVYTYISPVLKEFMGYSDSAIVLILVIYGVMVAIGNTIGGRLSNNRPLRAVFFVFILTAFNMLLILAFLNFHLLGLFAVLLMGLFSFMNVAGLQLLAVQLAEKYVPNAIAMASALNISAFNIGIALGSYIGGRVITTVGLQWTPLFGFIMVFIAAIITLIWLLVDREKK</sequence>
<dbReference type="PROSITE" id="PS50850">
    <property type="entry name" value="MFS"/>
    <property type="match status" value="1"/>
</dbReference>
<evidence type="ECO:0000256" key="7">
    <source>
        <dbReference type="SAM" id="Phobius"/>
    </source>
</evidence>
<evidence type="ECO:0000256" key="6">
    <source>
        <dbReference type="ARBA" id="ARBA00023136"/>
    </source>
</evidence>
<keyword evidence="6 7" id="KW-0472">Membrane</keyword>
<accession>A0A1D2KYP5</accession>
<evidence type="ECO:0000313" key="10">
    <source>
        <dbReference type="EMBL" id="SPP30893.1"/>
    </source>
</evidence>
<feature type="domain" description="Major facilitator superfamily (MFS) profile" evidence="8">
    <location>
        <begin position="12"/>
        <end position="393"/>
    </location>
</feature>
<evidence type="ECO:0000259" key="8">
    <source>
        <dbReference type="PROSITE" id="PS50850"/>
    </source>
</evidence>
<evidence type="ECO:0000256" key="1">
    <source>
        <dbReference type="ARBA" id="ARBA00004651"/>
    </source>
</evidence>
<evidence type="ECO:0000313" key="12">
    <source>
        <dbReference type="Proteomes" id="UP000270190"/>
    </source>
</evidence>
<dbReference type="STRING" id="2756.BFR44_00425"/>
<name>A0A1D2KYP5_BROTH</name>
<gene>
    <name evidence="10" type="primary">ytbD</name>
    <name evidence="10" type="ORF">BTBSAS_90107</name>
    <name evidence="9" type="ORF">CNY62_03455</name>
</gene>
<keyword evidence="11" id="KW-1185">Reference proteome</keyword>
<evidence type="ECO:0000313" key="11">
    <source>
        <dbReference type="Proteomes" id="UP000243591"/>
    </source>
</evidence>
<dbReference type="CDD" id="cd17324">
    <property type="entry name" value="MFS_NepI_like"/>
    <property type="match status" value="1"/>
</dbReference>
<dbReference type="Gene3D" id="1.20.1250.20">
    <property type="entry name" value="MFS general substrate transporter like domains"/>
    <property type="match status" value="1"/>
</dbReference>
<comment type="subcellular location">
    <subcellularLocation>
        <location evidence="1">Cell membrane</location>
        <topology evidence="1">Multi-pass membrane protein</topology>
    </subcellularLocation>
</comment>
<feature type="transmembrane region" description="Helical" evidence="7">
    <location>
        <begin position="110"/>
        <end position="129"/>
    </location>
</feature>
<feature type="transmembrane region" description="Helical" evidence="7">
    <location>
        <begin position="367"/>
        <end position="389"/>
    </location>
</feature>
<evidence type="ECO:0000256" key="4">
    <source>
        <dbReference type="ARBA" id="ARBA00022692"/>
    </source>
</evidence>
<evidence type="ECO:0000256" key="3">
    <source>
        <dbReference type="ARBA" id="ARBA00022475"/>
    </source>
</evidence>
<evidence type="ECO:0000256" key="5">
    <source>
        <dbReference type="ARBA" id="ARBA00022989"/>
    </source>
</evidence>
<dbReference type="RefSeq" id="WP_069120793.1">
    <property type="nucleotide sequence ID" value="NZ_CBCPHX010000005.1"/>
</dbReference>
<keyword evidence="4 7" id="KW-0812">Transmembrane</keyword>
<dbReference type="Pfam" id="PF07690">
    <property type="entry name" value="MFS_1"/>
    <property type="match status" value="1"/>
</dbReference>
<organism evidence="9 11">
    <name type="scientific">Brochothrix thermosphacta</name>
    <name type="common">Microbacterium thermosphactum</name>
    <dbReference type="NCBI Taxonomy" id="2756"/>
    <lineage>
        <taxon>Bacteria</taxon>
        <taxon>Bacillati</taxon>
        <taxon>Bacillota</taxon>
        <taxon>Bacilli</taxon>
        <taxon>Bacillales</taxon>
        <taxon>Listeriaceae</taxon>
        <taxon>Brochothrix</taxon>
    </lineage>
</organism>
<dbReference type="PANTHER" id="PTHR43124">
    <property type="entry name" value="PURINE EFFLUX PUMP PBUE"/>
    <property type="match status" value="1"/>
</dbReference>
<dbReference type="KEGG" id="bths:CNY62_03455"/>
<feature type="transmembrane region" description="Helical" evidence="7">
    <location>
        <begin position="208"/>
        <end position="231"/>
    </location>
</feature>
<dbReference type="Proteomes" id="UP000243591">
    <property type="component" value="Chromosome"/>
</dbReference>
<dbReference type="GO" id="GO:0022857">
    <property type="term" value="F:transmembrane transporter activity"/>
    <property type="evidence" value="ECO:0007669"/>
    <property type="project" value="InterPro"/>
</dbReference>
<feature type="transmembrane region" description="Helical" evidence="7">
    <location>
        <begin position="164"/>
        <end position="187"/>
    </location>
</feature>
<dbReference type="InterPro" id="IPR050189">
    <property type="entry name" value="MFS_Efflux_Transporters"/>
</dbReference>
<dbReference type="SUPFAM" id="SSF103473">
    <property type="entry name" value="MFS general substrate transporter"/>
    <property type="match status" value="1"/>
</dbReference>
<feature type="transmembrane region" description="Helical" evidence="7">
    <location>
        <begin position="333"/>
        <end position="355"/>
    </location>
</feature>
<dbReference type="OrthoDB" id="9788453at2"/>
<reference evidence="12" key="2">
    <citation type="submission" date="2018-04" db="EMBL/GenBank/DDBJ databases">
        <authorList>
            <person name="Illikoud N."/>
        </authorList>
    </citation>
    <scope>NUCLEOTIDE SEQUENCE [LARGE SCALE GENOMIC DNA]</scope>
</reference>
<protein>
    <submittedName>
        <fullName evidence="9">MFS transporter</fullName>
    </submittedName>
    <submittedName>
        <fullName evidence="10">Putative transporter of the major facilitator superfamily</fullName>
    </submittedName>
</protein>
<feature type="transmembrane region" description="Helical" evidence="7">
    <location>
        <begin position="52"/>
        <end position="71"/>
    </location>
</feature>
<dbReference type="PANTHER" id="PTHR43124:SF8">
    <property type="entry name" value="INNER MEMBRANE TRANSPORT PROTEIN YDHP"/>
    <property type="match status" value="1"/>
</dbReference>
<feature type="transmembrane region" description="Helical" evidence="7">
    <location>
        <begin position="275"/>
        <end position="294"/>
    </location>
</feature>
<keyword evidence="2" id="KW-0813">Transport</keyword>
<dbReference type="EMBL" id="OUNC01000083">
    <property type="protein sequence ID" value="SPP30893.1"/>
    <property type="molecule type" value="Genomic_DNA"/>
</dbReference>
<dbReference type="Proteomes" id="UP000270190">
    <property type="component" value="Unassembled WGS sequence"/>
</dbReference>
<reference evidence="9 11" key="1">
    <citation type="submission" date="2017-09" db="EMBL/GenBank/DDBJ databases">
        <title>Complete Genome Sequences of Two Strains of the Meat Spoilage Bacterium Brochothrix thermosphacta Isolated from Ground Chicken.</title>
        <authorList>
            <person name="Paoli G.C."/>
            <person name="Wijey C."/>
            <person name="Chen C.-Y."/>
            <person name="Nguyen L."/>
            <person name="Yan X."/>
            <person name="Irwin P.L."/>
        </authorList>
    </citation>
    <scope>NUCLEOTIDE SEQUENCE [LARGE SCALE GENOMIC DNA]</scope>
    <source>
        <strain evidence="9 11">BI</strain>
    </source>
</reference>
<keyword evidence="5 7" id="KW-1133">Transmembrane helix</keyword>
<dbReference type="AlphaFoldDB" id="A0A1D2KYP5"/>
<reference evidence="10" key="3">
    <citation type="submission" date="2018-04" db="EMBL/GenBank/DDBJ databases">
        <authorList>
            <person name="Go L.Y."/>
            <person name="Mitchell J.A."/>
        </authorList>
    </citation>
    <scope>NUCLEOTIDE SEQUENCE</scope>
    <source>
        <strain evidence="10">BSAS1 3</strain>
    </source>
</reference>
<dbReference type="EMBL" id="CP023483">
    <property type="protein sequence ID" value="ATF25532.1"/>
    <property type="molecule type" value="Genomic_DNA"/>
</dbReference>
<feature type="transmembrane region" description="Helical" evidence="7">
    <location>
        <begin position="300"/>
        <end position="321"/>
    </location>
</feature>